<name>A0A841GTN8_9BACT</name>
<accession>A0A841GTN8</accession>
<dbReference type="AlphaFoldDB" id="A0A841GTN8"/>
<feature type="signal peptide" evidence="1">
    <location>
        <begin position="1"/>
        <end position="20"/>
    </location>
</feature>
<evidence type="ECO:0000256" key="1">
    <source>
        <dbReference type="SAM" id="SignalP"/>
    </source>
</evidence>
<keyword evidence="1" id="KW-0732">Signal</keyword>
<proteinExistence type="predicted"/>
<keyword evidence="3" id="KW-1185">Reference proteome</keyword>
<gene>
    <name evidence="2" type="ORF">HNQ61_001596</name>
</gene>
<dbReference type="Pfam" id="PF11218">
    <property type="entry name" value="DUF3011"/>
    <property type="match status" value="1"/>
</dbReference>
<dbReference type="Proteomes" id="UP000582837">
    <property type="component" value="Unassembled WGS sequence"/>
</dbReference>
<sequence length="181" mass="20348">MIRKTAFAVLSLAFAAVASSATPQRLEAQDTFTCESRNNDRTYCNVNTRGNVHLVRQLSQADCVAGRSWGTDSRGVWVSRGCRANFVVNNNPNTRAENRVNGGMRRNENRAYRATSNQAVRICRDAARDRYRNLQNRDVNTSYQGTDRSGNYVVRWNTPRAAGTCSVDQNGRLLGLRVTRR</sequence>
<organism evidence="2 3">
    <name type="scientific">Longimicrobium terrae</name>
    <dbReference type="NCBI Taxonomy" id="1639882"/>
    <lineage>
        <taxon>Bacteria</taxon>
        <taxon>Pseudomonadati</taxon>
        <taxon>Gemmatimonadota</taxon>
        <taxon>Longimicrobiia</taxon>
        <taxon>Longimicrobiales</taxon>
        <taxon>Longimicrobiaceae</taxon>
        <taxon>Longimicrobium</taxon>
    </lineage>
</organism>
<evidence type="ECO:0000313" key="3">
    <source>
        <dbReference type="Proteomes" id="UP000582837"/>
    </source>
</evidence>
<evidence type="ECO:0008006" key="4">
    <source>
        <dbReference type="Google" id="ProtNLM"/>
    </source>
</evidence>
<dbReference type="EMBL" id="JACHIA010000003">
    <property type="protein sequence ID" value="MBB6069979.1"/>
    <property type="molecule type" value="Genomic_DNA"/>
</dbReference>
<feature type="chain" id="PRO_5032382942" description="DUF3011 domain-containing protein" evidence="1">
    <location>
        <begin position="21"/>
        <end position="181"/>
    </location>
</feature>
<dbReference type="RefSeq" id="WP_205762162.1">
    <property type="nucleotide sequence ID" value="NZ_JABDTL010000002.1"/>
</dbReference>
<dbReference type="InterPro" id="IPR021381">
    <property type="entry name" value="DUF3011"/>
</dbReference>
<comment type="caution">
    <text evidence="2">The sequence shown here is derived from an EMBL/GenBank/DDBJ whole genome shotgun (WGS) entry which is preliminary data.</text>
</comment>
<protein>
    <recommendedName>
        <fullName evidence="4">DUF3011 domain-containing protein</fullName>
    </recommendedName>
</protein>
<reference evidence="2 3" key="1">
    <citation type="submission" date="2020-08" db="EMBL/GenBank/DDBJ databases">
        <title>Genomic Encyclopedia of Type Strains, Phase IV (KMG-IV): sequencing the most valuable type-strain genomes for metagenomic binning, comparative biology and taxonomic classification.</title>
        <authorList>
            <person name="Goeker M."/>
        </authorList>
    </citation>
    <scope>NUCLEOTIDE SEQUENCE [LARGE SCALE GENOMIC DNA]</scope>
    <source>
        <strain evidence="2 3">DSM 29007</strain>
    </source>
</reference>
<evidence type="ECO:0000313" key="2">
    <source>
        <dbReference type="EMBL" id="MBB6069979.1"/>
    </source>
</evidence>